<gene>
    <name evidence="8" type="ORF">SEPMUDRAFT_156828</name>
</gene>
<comment type="cofactor">
    <cofactor evidence="1">
        <name>FAD</name>
        <dbReference type="ChEBI" id="CHEBI:57692"/>
    </cofactor>
</comment>
<dbReference type="Proteomes" id="UP000016931">
    <property type="component" value="Unassembled WGS sequence"/>
</dbReference>
<dbReference type="eggNOG" id="ENOG502QVGN">
    <property type="taxonomic scope" value="Eukaryota"/>
</dbReference>
<dbReference type="Pfam" id="PF08031">
    <property type="entry name" value="BBE"/>
    <property type="match status" value="1"/>
</dbReference>
<dbReference type="PROSITE" id="PS51387">
    <property type="entry name" value="FAD_PCMH"/>
    <property type="match status" value="1"/>
</dbReference>
<reference evidence="8 9" key="1">
    <citation type="journal article" date="2012" name="PLoS Pathog.">
        <title>Diverse lifestyles and strategies of plant pathogenesis encoded in the genomes of eighteen Dothideomycetes fungi.</title>
        <authorList>
            <person name="Ohm R.A."/>
            <person name="Feau N."/>
            <person name="Henrissat B."/>
            <person name="Schoch C.L."/>
            <person name="Horwitz B.A."/>
            <person name="Barry K.W."/>
            <person name="Condon B.J."/>
            <person name="Copeland A.C."/>
            <person name="Dhillon B."/>
            <person name="Glaser F."/>
            <person name="Hesse C.N."/>
            <person name="Kosti I."/>
            <person name="LaButti K."/>
            <person name="Lindquist E.A."/>
            <person name="Lucas S."/>
            <person name="Salamov A.A."/>
            <person name="Bradshaw R.E."/>
            <person name="Ciuffetti L."/>
            <person name="Hamelin R.C."/>
            <person name="Kema G.H.J."/>
            <person name="Lawrence C."/>
            <person name="Scott J.A."/>
            <person name="Spatafora J.W."/>
            <person name="Turgeon B.G."/>
            <person name="de Wit P.J.G.M."/>
            <person name="Zhong S."/>
            <person name="Goodwin S.B."/>
            <person name="Grigoriev I.V."/>
        </authorList>
    </citation>
    <scope>NUCLEOTIDE SEQUENCE [LARGE SCALE GENOMIC DNA]</scope>
    <source>
        <strain evidence="8 9">SO2202</strain>
    </source>
</reference>
<dbReference type="Gene3D" id="3.30.465.10">
    <property type="match status" value="1"/>
</dbReference>
<evidence type="ECO:0000259" key="7">
    <source>
        <dbReference type="PROSITE" id="PS51387"/>
    </source>
</evidence>
<dbReference type="OMA" id="NLVINMA"/>
<evidence type="ECO:0000313" key="9">
    <source>
        <dbReference type="Proteomes" id="UP000016931"/>
    </source>
</evidence>
<keyword evidence="6" id="KW-0732">Signal</keyword>
<dbReference type="SUPFAM" id="SSF56176">
    <property type="entry name" value="FAD-binding/transporter-associated domain-like"/>
    <property type="match status" value="1"/>
</dbReference>
<dbReference type="InterPro" id="IPR050416">
    <property type="entry name" value="FAD-linked_Oxidoreductase"/>
</dbReference>
<organism evidence="8 9">
    <name type="scientific">Sphaerulina musiva (strain SO2202)</name>
    <name type="common">Poplar stem canker fungus</name>
    <name type="synonym">Septoria musiva</name>
    <dbReference type="NCBI Taxonomy" id="692275"/>
    <lineage>
        <taxon>Eukaryota</taxon>
        <taxon>Fungi</taxon>
        <taxon>Dikarya</taxon>
        <taxon>Ascomycota</taxon>
        <taxon>Pezizomycotina</taxon>
        <taxon>Dothideomycetes</taxon>
        <taxon>Dothideomycetidae</taxon>
        <taxon>Mycosphaerellales</taxon>
        <taxon>Mycosphaerellaceae</taxon>
        <taxon>Sphaerulina</taxon>
    </lineage>
</organism>
<dbReference type="EMBL" id="KB456265">
    <property type="protein sequence ID" value="EMF11923.1"/>
    <property type="molecule type" value="Genomic_DNA"/>
</dbReference>
<evidence type="ECO:0000256" key="5">
    <source>
        <dbReference type="ARBA" id="ARBA00023002"/>
    </source>
</evidence>
<evidence type="ECO:0000256" key="3">
    <source>
        <dbReference type="ARBA" id="ARBA00022630"/>
    </source>
</evidence>
<dbReference type="InterPro" id="IPR016169">
    <property type="entry name" value="FAD-bd_PCMH_sub2"/>
</dbReference>
<dbReference type="PANTHER" id="PTHR42973">
    <property type="entry name" value="BINDING OXIDOREDUCTASE, PUTATIVE (AFU_ORTHOLOGUE AFUA_1G17690)-RELATED"/>
    <property type="match status" value="1"/>
</dbReference>
<dbReference type="OrthoDB" id="415825at2759"/>
<dbReference type="Gene3D" id="3.40.462.20">
    <property type="match status" value="1"/>
</dbReference>
<evidence type="ECO:0000256" key="2">
    <source>
        <dbReference type="ARBA" id="ARBA00005466"/>
    </source>
</evidence>
<dbReference type="InterPro" id="IPR036318">
    <property type="entry name" value="FAD-bd_PCMH-like_sf"/>
</dbReference>
<feature type="chain" id="PRO_5004110269" evidence="6">
    <location>
        <begin position="21"/>
        <end position="510"/>
    </location>
</feature>
<keyword evidence="3" id="KW-0285">Flavoprotein</keyword>
<dbReference type="InterPro" id="IPR006094">
    <property type="entry name" value="Oxid_FAD_bind_N"/>
</dbReference>
<feature type="domain" description="FAD-binding PCMH-type" evidence="7">
    <location>
        <begin position="65"/>
        <end position="238"/>
    </location>
</feature>
<evidence type="ECO:0000256" key="4">
    <source>
        <dbReference type="ARBA" id="ARBA00022827"/>
    </source>
</evidence>
<feature type="signal peptide" evidence="6">
    <location>
        <begin position="1"/>
        <end position="20"/>
    </location>
</feature>
<proteinExistence type="inferred from homology"/>
<evidence type="ECO:0000256" key="1">
    <source>
        <dbReference type="ARBA" id="ARBA00001974"/>
    </source>
</evidence>
<dbReference type="InterPro" id="IPR016166">
    <property type="entry name" value="FAD-bd_PCMH"/>
</dbReference>
<dbReference type="GO" id="GO:0071949">
    <property type="term" value="F:FAD binding"/>
    <property type="evidence" value="ECO:0007669"/>
    <property type="project" value="InterPro"/>
</dbReference>
<comment type="similarity">
    <text evidence="2">Belongs to the oxygen-dependent FAD-linked oxidoreductase family.</text>
</comment>
<evidence type="ECO:0000256" key="6">
    <source>
        <dbReference type="SAM" id="SignalP"/>
    </source>
</evidence>
<dbReference type="AlphaFoldDB" id="N1QF84"/>
<dbReference type="RefSeq" id="XP_016760044.1">
    <property type="nucleotide sequence ID" value="XM_016907697.1"/>
</dbReference>
<dbReference type="InterPro" id="IPR012951">
    <property type="entry name" value="BBE"/>
</dbReference>
<dbReference type="GeneID" id="27904834"/>
<sequence length="510" mass="55430">MASSIPLLLRLLFFGILASANLVEYQKRQGNDSSVQQCLQSADVPFSLPSNSSWSLDSEAWNARVAPVPSVVVFPQNEDQVSSAIKCAGESGVKVTTIGGNRSFQSMAFGRTDGALVVNLSNMKVLKYDDKAQTLTYGGPVTISEAAKFLWEKHSRALMHGRCPDVGMTGVAFGGGFGTLSRLHGTVLDDIVSVRVALADGKIVDASATENSELLWAVRGAAASFGVVLTVTIETFAKPSDTIVSYTIGFSEEVKNITMEENVGALTGLQAWAQSADNVDTISVRMDLKTNVSMKGFFYGSTSEFDTVTAGMLKHLPARMSLLEQQPYTDFLLSENFTTPGLIEGSNTERRYFYITSTVIPDSHPLTNETATSLFENTAYAPAPSAGRASGFVDLWGGAFTKTVAPDASAWKHDNNLLLVRWDLRALTLDKPFTKDDQANLRKGFYDFINAYKDDGGVPQGFPNYRDADWTVEETAEYLFGSNWDRLIKAKKTLDPQGVFNADPQDVPVS</sequence>
<evidence type="ECO:0000313" key="8">
    <source>
        <dbReference type="EMBL" id="EMF11923.1"/>
    </source>
</evidence>
<dbReference type="STRING" id="692275.N1QF84"/>
<dbReference type="Pfam" id="PF01565">
    <property type="entry name" value="FAD_binding_4"/>
    <property type="match status" value="1"/>
</dbReference>
<dbReference type="HOGENOM" id="CLU_018354_10_1_1"/>
<keyword evidence="5" id="KW-0560">Oxidoreductase</keyword>
<keyword evidence="9" id="KW-1185">Reference proteome</keyword>
<name>N1QF84_SPHMS</name>
<dbReference type="PANTHER" id="PTHR42973:SF39">
    <property type="entry name" value="FAD-BINDING PCMH-TYPE DOMAIN-CONTAINING PROTEIN"/>
    <property type="match status" value="1"/>
</dbReference>
<accession>N1QF84</accession>
<keyword evidence="4" id="KW-0274">FAD</keyword>
<dbReference type="GO" id="GO:0016491">
    <property type="term" value="F:oxidoreductase activity"/>
    <property type="evidence" value="ECO:0007669"/>
    <property type="project" value="UniProtKB-KW"/>
</dbReference>
<protein>
    <submittedName>
        <fullName evidence="8">Berberine-like protein</fullName>
    </submittedName>
</protein>